<dbReference type="Pfam" id="PF00022">
    <property type="entry name" value="Actin"/>
    <property type="match status" value="1"/>
</dbReference>
<gene>
    <name evidence="4" type="ORF">QBZ16_005054</name>
</gene>
<dbReference type="FunFam" id="3.90.640.10:FF:000014">
    <property type="entry name" value="Putative actin-related protein 6"/>
    <property type="match status" value="1"/>
</dbReference>
<dbReference type="InterPro" id="IPR004000">
    <property type="entry name" value="Actin"/>
</dbReference>
<comment type="similarity">
    <text evidence="2">Belongs to the actin family. ARP6 subfamily.</text>
</comment>
<sequence>MPYEAEFWAAELPGCGLVVDAGFSFTHAVPIFDWRVLEKGVRRMDLGGKALTNQMKTLVSYRSINMMEETFLMNHIKEELCFVSQDALADLALSKGRKSTHKRVYVLPDGVHSRLGHVLDEEAGEQLPQQKDMVLTVNNERFMVPELIFRPSDIGLAEASLAEMIVEAVEACHPALRGLLYSNVFLMGGTCRCPGFLERLKSELRPLVPDAYEVHIHLAEDPITCAWQGQRLLAADPASQGRWLTRAAYQQQRSALLRAQTPLEADLEGSLEHVWDTDDEADGLGGVYSYA</sequence>
<protein>
    <recommendedName>
        <fullName evidence="6">Actin-related protein 6</fullName>
    </recommendedName>
</protein>
<dbReference type="Gene3D" id="3.30.420.40">
    <property type="match status" value="2"/>
</dbReference>
<dbReference type="InterPro" id="IPR043129">
    <property type="entry name" value="ATPase_NBD"/>
</dbReference>
<dbReference type="Proteomes" id="UP001255856">
    <property type="component" value="Unassembled WGS sequence"/>
</dbReference>
<dbReference type="Gene3D" id="3.90.640.10">
    <property type="entry name" value="Actin, Chain A, domain 4"/>
    <property type="match status" value="1"/>
</dbReference>
<name>A0AAD9IFS6_PROWI</name>
<dbReference type="GO" id="GO:0005737">
    <property type="term" value="C:cytoplasm"/>
    <property type="evidence" value="ECO:0007669"/>
    <property type="project" value="UniProtKB-SubCell"/>
</dbReference>
<organism evidence="4 5">
    <name type="scientific">Prototheca wickerhamii</name>
    <dbReference type="NCBI Taxonomy" id="3111"/>
    <lineage>
        <taxon>Eukaryota</taxon>
        <taxon>Viridiplantae</taxon>
        <taxon>Chlorophyta</taxon>
        <taxon>core chlorophytes</taxon>
        <taxon>Trebouxiophyceae</taxon>
        <taxon>Chlorellales</taxon>
        <taxon>Chlorellaceae</taxon>
        <taxon>Prototheca</taxon>
    </lineage>
</organism>
<accession>A0AAD9IFS6</accession>
<proteinExistence type="inferred from homology"/>
<evidence type="ECO:0000313" key="4">
    <source>
        <dbReference type="EMBL" id="KAK2076828.1"/>
    </source>
</evidence>
<dbReference type="GO" id="GO:0005634">
    <property type="term" value="C:nucleus"/>
    <property type="evidence" value="ECO:0007669"/>
    <property type="project" value="UniProtKB-ARBA"/>
</dbReference>
<keyword evidence="3" id="KW-0963">Cytoplasm</keyword>
<evidence type="ECO:0008006" key="6">
    <source>
        <dbReference type="Google" id="ProtNLM"/>
    </source>
</evidence>
<dbReference type="SMART" id="SM00268">
    <property type="entry name" value="ACTIN"/>
    <property type="match status" value="1"/>
</dbReference>
<comment type="subcellular location">
    <subcellularLocation>
        <location evidence="1">Cytoplasm</location>
    </subcellularLocation>
</comment>
<evidence type="ECO:0000256" key="3">
    <source>
        <dbReference type="ARBA" id="ARBA00022490"/>
    </source>
</evidence>
<dbReference type="EMBL" id="JASFZW010000008">
    <property type="protein sequence ID" value="KAK2076828.1"/>
    <property type="molecule type" value="Genomic_DNA"/>
</dbReference>
<reference evidence="4" key="1">
    <citation type="submission" date="2021-01" db="EMBL/GenBank/DDBJ databases">
        <authorList>
            <person name="Eckstrom K.M.E."/>
        </authorList>
    </citation>
    <scope>NUCLEOTIDE SEQUENCE</scope>
    <source>
        <strain evidence="4">UVCC 0001</strain>
    </source>
</reference>
<keyword evidence="5" id="KW-1185">Reference proteome</keyword>
<dbReference type="AlphaFoldDB" id="A0AAD9IFS6"/>
<evidence type="ECO:0000256" key="2">
    <source>
        <dbReference type="ARBA" id="ARBA00005665"/>
    </source>
</evidence>
<evidence type="ECO:0000256" key="1">
    <source>
        <dbReference type="ARBA" id="ARBA00004496"/>
    </source>
</evidence>
<evidence type="ECO:0000313" key="5">
    <source>
        <dbReference type="Proteomes" id="UP001255856"/>
    </source>
</evidence>
<comment type="caution">
    <text evidence="4">The sequence shown here is derived from an EMBL/GenBank/DDBJ whole genome shotgun (WGS) entry which is preliminary data.</text>
</comment>
<dbReference type="PANTHER" id="PTHR11937">
    <property type="entry name" value="ACTIN"/>
    <property type="match status" value="1"/>
</dbReference>
<dbReference type="SUPFAM" id="SSF53067">
    <property type="entry name" value="Actin-like ATPase domain"/>
    <property type="match status" value="1"/>
</dbReference>
<dbReference type="CDD" id="cd10210">
    <property type="entry name" value="ASKHA_NBD_Arp6"/>
    <property type="match status" value="1"/>
</dbReference>